<keyword evidence="2" id="KW-1185">Reference proteome</keyword>
<dbReference type="PANTHER" id="PTHR47165:SF4">
    <property type="entry name" value="OS03G0429900 PROTEIN"/>
    <property type="match status" value="1"/>
</dbReference>
<dbReference type="AlphaFoldDB" id="A0A5N6LW37"/>
<dbReference type="EMBL" id="SZYD01000018">
    <property type="protein sequence ID" value="KAD2805747.1"/>
    <property type="molecule type" value="Genomic_DNA"/>
</dbReference>
<organism evidence="1 2">
    <name type="scientific">Mikania micrantha</name>
    <name type="common">bitter vine</name>
    <dbReference type="NCBI Taxonomy" id="192012"/>
    <lineage>
        <taxon>Eukaryota</taxon>
        <taxon>Viridiplantae</taxon>
        <taxon>Streptophyta</taxon>
        <taxon>Embryophyta</taxon>
        <taxon>Tracheophyta</taxon>
        <taxon>Spermatophyta</taxon>
        <taxon>Magnoliopsida</taxon>
        <taxon>eudicotyledons</taxon>
        <taxon>Gunneridae</taxon>
        <taxon>Pentapetalae</taxon>
        <taxon>asterids</taxon>
        <taxon>campanulids</taxon>
        <taxon>Asterales</taxon>
        <taxon>Asteraceae</taxon>
        <taxon>Asteroideae</taxon>
        <taxon>Heliantheae alliance</taxon>
        <taxon>Eupatorieae</taxon>
        <taxon>Mikania</taxon>
    </lineage>
</organism>
<evidence type="ECO:0000313" key="1">
    <source>
        <dbReference type="EMBL" id="KAD2805747.1"/>
    </source>
</evidence>
<proteinExistence type="predicted"/>
<dbReference type="SUPFAM" id="SSF50249">
    <property type="entry name" value="Nucleic acid-binding proteins"/>
    <property type="match status" value="2"/>
</dbReference>
<dbReference type="PANTHER" id="PTHR47165">
    <property type="entry name" value="OS03G0429900 PROTEIN"/>
    <property type="match status" value="1"/>
</dbReference>
<dbReference type="Proteomes" id="UP000326396">
    <property type="component" value="Linkage Group LG8"/>
</dbReference>
<reference evidence="1 2" key="1">
    <citation type="submission" date="2019-05" db="EMBL/GenBank/DDBJ databases">
        <title>Mikania micrantha, genome provides insights into the molecular mechanism of rapid growth.</title>
        <authorList>
            <person name="Liu B."/>
        </authorList>
    </citation>
    <scope>NUCLEOTIDE SEQUENCE [LARGE SCALE GENOMIC DNA]</scope>
    <source>
        <strain evidence="1">NLD-2019</strain>
        <tissue evidence="1">Leaf</tissue>
    </source>
</reference>
<sequence length="225" mass="26306">MDFNNITMLNDVDVKSYNNIIRVRIISWWKLPSKNNADETYSIEMIVVDEQGSCLIIKSPTFGPNTATFKYVDNRHKIGFYYNTKITQSDDLFGSFYGFSFTGFKSILDKTAREDVSIDVIGSVVRCFDRVKKAGDNNYYKRSMELEDLENHCIYVTLWDEYEKQFSDYLSKHPDVTTIVIVLQFGRLKWFGAKPYVSNAFNNVTRLFINDDINEINSFKQRYPI</sequence>
<dbReference type="OrthoDB" id="1931061at2759"/>
<dbReference type="Gene3D" id="2.40.50.140">
    <property type="entry name" value="Nucleic acid-binding proteins"/>
    <property type="match status" value="1"/>
</dbReference>
<accession>A0A5N6LW37</accession>
<name>A0A5N6LW37_9ASTR</name>
<comment type="caution">
    <text evidence="1">The sequence shown here is derived from an EMBL/GenBank/DDBJ whole genome shotgun (WGS) entry which is preliminary data.</text>
</comment>
<evidence type="ECO:0000313" key="2">
    <source>
        <dbReference type="Proteomes" id="UP000326396"/>
    </source>
</evidence>
<protein>
    <submittedName>
        <fullName evidence="1">Uncharacterized protein</fullName>
    </submittedName>
</protein>
<dbReference type="CDD" id="cd04481">
    <property type="entry name" value="RPA1_DBD_B_like"/>
    <property type="match status" value="1"/>
</dbReference>
<gene>
    <name evidence="1" type="ORF">E3N88_39124</name>
</gene>
<dbReference type="InterPro" id="IPR012340">
    <property type="entry name" value="NA-bd_OB-fold"/>
</dbReference>